<reference evidence="3 4" key="1">
    <citation type="submission" date="2019-04" db="EMBL/GenBank/DDBJ databases">
        <title>Streptomyces lasaliensis sp. nov., an Actinomycete isolated from soil which produces the polyether antibiotic lasalocid.</title>
        <authorList>
            <person name="Erwin G."/>
            <person name="Haber C."/>
        </authorList>
    </citation>
    <scope>NUCLEOTIDE SEQUENCE [LARGE SCALE GENOMIC DNA]</scope>
    <source>
        <strain evidence="3 4">X-537</strain>
    </source>
</reference>
<keyword evidence="4" id="KW-1185">Reference proteome</keyword>
<keyword evidence="2" id="KW-0732">Signal</keyword>
<dbReference type="PROSITE" id="PS51257">
    <property type="entry name" value="PROKAR_LIPOPROTEIN"/>
    <property type="match status" value="1"/>
</dbReference>
<dbReference type="OrthoDB" id="4053327at2"/>
<feature type="region of interest" description="Disordered" evidence="1">
    <location>
        <begin position="105"/>
        <end position="132"/>
    </location>
</feature>
<accession>A0A4V6AXU2</accession>
<dbReference type="AlphaFoldDB" id="A0A4V6AXU2"/>
<evidence type="ECO:0000256" key="1">
    <source>
        <dbReference type="SAM" id="MobiDB-lite"/>
    </source>
</evidence>
<feature type="compositionally biased region" description="Low complexity" evidence="1">
    <location>
        <begin position="121"/>
        <end position="132"/>
    </location>
</feature>
<dbReference type="RefSeq" id="WP_137305009.1">
    <property type="nucleotide sequence ID" value="NZ_SZNQ01000001.1"/>
</dbReference>
<comment type="caution">
    <text evidence="3">The sequence shown here is derived from an EMBL/GenBank/DDBJ whole genome shotgun (WGS) entry which is preliminary data.</text>
</comment>
<name>A0A4V6AXU2_STRLS</name>
<protein>
    <recommendedName>
        <fullName evidence="5">Lipoprotein</fullName>
    </recommendedName>
</protein>
<gene>
    <name evidence="3" type="ORF">E4U91_02585</name>
</gene>
<feature type="chain" id="PRO_5020835745" description="Lipoprotein" evidence="2">
    <location>
        <begin position="32"/>
        <end position="311"/>
    </location>
</feature>
<dbReference type="EMBL" id="SZNQ01000001">
    <property type="protein sequence ID" value="TKS99112.1"/>
    <property type="molecule type" value="Genomic_DNA"/>
</dbReference>
<evidence type="ECO:0000313" key="3">
    <source>
        <dbReference type="EMBL" id="TKS99112.1"/>
    </source>
</evidence>
<feature type="compositionally biased region" description="Low complexity" evidence="1">
    <location>
        <begin position="105"/>
        <end position="114"/>
    </location>
</feature>
<proteinExistence type="predicted"/>
<dbReference type="Proteomes" id="UP000305929">
    <property type="component" value="Unassembled WGS sequence"/>
</dbReference>
<feature type="signal peptide" evidence="2">
    <location>
        <begin position="1"/>
        <end position="31"/>
    </location>
</feature>
<evidence type="ECO:0008006" key="5">
    <source>
        <dbReference type="Google" id="ProtNLM"/>
    </source>
</evidence>
<sequence length="311" mass="33594">MGRTKRALGTTAVTAAVLLLGACDATPSAPADPAPAGAPLSAARKATLHRAEERLVHRCMHDQGWTYRETPPDDRAADDRGAGRSFPYLVTDVAWAEEYGYGDAFTPATGTTPDDGDRAAPTRTGRAAPARPSADWTRALYGTGRQVSVELPGGGRLSTSDRGCLASARKALYGDLARWFPARRVSDNIDVFVRQHVRADDDFAAGVAAWSRCARTHGHDVASPGALRAELGRRKPGGTPAEAHAREVRTAVVEATCARSSGLTRILRQREAYWRPRVRDRFREELDELVRLERAALPRAATVLRTPAPTP</sequence>
<organism evidence="3 4">
    <name type="scientific">Streptomyces lasalocidi</name>
    <name type="common">Streptomyces lasaliensis</name>
    <dbReference type="NCBI Taxonomy" id="324833"/>
    <lineage>
        <taxon>Bacteria</taxon>
        <taxon>Bacillati</taxon>
        <taxon>Actinomycetota</taxon>
        <taxon>Actinomycetes</taxon>
        <taxon>Kitasatosporales</taxon>
        <taxon>Streptomycetaceae</taxon>
        <taxon>Streptomyces</taxon>
    </lineage>
</organism>
<evidence type="ECO:0000256" key="2">
    <source>
        <dbReference type="SAM" id="SignalP"/>
    </source>
</evidence>
<evidence type="ECO:0000313" key="4">
    <source>
        <dbReference type="Proteomes" id="UP000305929"/>
    </source>
</evidence>